<feature type="domain" description="Immunoglobulin" evidence="3">
    <location>
        <begin position="18"/>
        <end position="117"/>
    </location>
</feature>
<dbReference type="InterPro" id="IPR003599">
    <property type="entry name" value="Ig_sub"/>
</dbReference>
<evidence type="ECO:0000256" key="1">
    <source>
        <dbReference type="SAM" id="MobiDB-lite"/>
    </source>
</evidence>
<feature type="non-terminal residue" evidence="5">
    <location>
        <position position="1"/>
    </location>
</feature>
<evidence type="ECO:0000313" key="5">
    <source>
        <dbReference type="RefSeq" id="XP_034245077.1"/>
    </source>
</evidence>
<organism evidence="5">
    <name type="scientific">Thrips palmi</name>
    <name type="common">Melon thrips</name>
    <dbReference type="NCBI Taxonomy" id="161013"/>
    <lineage>
        <taxon>Eukaryota</taxon>
        <taxon>Metazoa</taxon>
        <taxon>Ecdysozoa</taxon>
        <taxon>Arthropoda</taxon>
        <taxon>Hexapoda</taxon>
        <taxon>Insecta</taxon>
        <taxon>Pterygota</taxon>
        <taxon>Neoptera</taxon>
        <taxon>Paraneoptera</taxon>
        <taxon>Thysanoptera</taxon>
        <taxon>Terebrantia</taxon>
        <taxon>Thripoidea</taxon>
        <taxon>Thripidae</taxon>
        <taxon>Thrips</taxon>
    </lineage>
</organism>
<proteinExistence type="predicted"/>
<name>A0A6P8ZBF5_THRPL</name>
<reference evidence="5" key="1">
    <citation type="submission" date="2025-08" db="UniProtKB">
        <authorList>
            <consortium name="RefSeq"/>
        </authorList>
    </citation>
    <scope>IDENTIFICATION</scope>
    <source>
        <tissue evidence="5">Total insect</tissue>
    </source>
</reference>
<keyword evidence="4" id="KW-1185">Reference proteome</keyword>
<protein>
    <submittedName>
        <fullName evidence="5">Uncharacterized protein LOC117647441</fullName>
    </submittedName>
</protein>
<keyword evidence="2" id="KW-0472">Membrane</keyword>
<feature type="region of interest" description="Disordered" evidence="1">
    <location>
        <begin position="814"/>
        <end position="905"/>
    </location>
</feature>
<keyword evidence="2" id="KW-0812">Transmembrane</keyword>
<dbReference type="GeneID" id="117647441"/>
<feature type="compositionally biased region" description="Low complexity" evidence="1">
    <location>
        <begin position="827"/>
        <end position="855"/>
    </location>
</feature>
<accession>A0A6P8ZBF5</accession>
<dbReference type="InParanoid" id="A0A6P8ZBF5"/>
<dbReference type="KEGG" id="tpal:117647441"/>
<dbReference type="OrthoDB" id="6380398at2759"/>
<evidence type="ECO:0000256" key="2">
    <source>
        <dbReference type="SAM" id="Phobius"/>
    </source>
</evidence>
<keyword evidence="2" id="KW-1133">Transmembrane helix</keyword>
<evidence type="ECO:0000313" key="4">
    <source>
        <dbReference type="Proteomes" id="UP000515158"/>
    </source>
</evidence>
<dbReference type="AlphaFoldDB" id="A0A6P8ZBF5"/>
<evidence type="ECO:0000259" key="3">
    <source>
        <dbReference type="SMART" id="SM00409"/>
    </source>
</evidence>
<feature type="domain" description="Immunoglobulin" evidence="3">
    <location>
        <begin position="554"/>
        <end position="651"/>
    </location>
</feature>
<feature type="transmembrane region" description="Helical" evidence="2">
    <location>
        <begin position="777"/>
        <end position="799"/>
    </location>
</feature>
<dbReference type="RefSeq" id="XP_034245077.1">
    <property type="nucleotide sequence ID" value="XM_034389186.1"/>
</dbReference>
<feature type="domain" description="Immunoglobulin" evidence="3">
    <location>
        <begin position="659"/>
        <end position="765"/>
    </location>
</feature>
<gene>
    <name evidence="5" type="primary">LOC117647441</name>
</gene>
<sequence>APSTDAAPAGSVFAKVEPAKVTVYLKNVVELRLQAAVAASTASTQCLVRGPDGPGQDAQFVELKKDGQAVPQGRLSLLGDCGVRVRNVNWTDDGTWTLSAKYDDVGTATAEARVTVKDFQGGVLPELPSVDEGAPLRLHLTGGSVELQPLKSCAVVTPRGEAVPLAPDAKEGRVQYDAEGGSLADGWCGLKVGEAQARDDGPWVLEAVESANGTVYRGKTSVTVFLPKMTVQPKGPVYVEVGDEATLALQFAQAPAKDPDWKVCSVKSPAGVVVQVAGEGAADQAQDAGVALVGLAEGRCAVRVTLSDAKADTGYWTISAGPDKDSLRAADVRIFVKEPYVPVGGKVKVAVGAVQALLTCGVQTDEVLTCELKDPAGRLAATLAGPCFHKLDRVRVDHRGKWTCTLVLNGYTQAASDYVQVDLDEPARADLAVAWDGGGAVTLKCVVSGCALGARYCRMVAPDGASVMLKEAVSRQGSQGEYAYAGAGFAKCDCSMRIAAPRDRHFGVWRCYVGGKDSRVLGGLIHLNKQNTQDTRPARSHVSHDLEVVPFTVPATGLVRPGTVMTVGCRAQRALSYCYLRTPLGQQLLLSEKTPVYGLYGGDGLAFGDCAVRMAMTANHSGTWRCGVGIVHTDDSLPAMDEEVDVQVTVSESLAVPVEANVTAFAGSTATLACRTVLGEAIQYCRFHMPDGSSIHLADAQSTAEELVFPYQYAGAGGAAAALRGGYCGVNISLVRDMDFGPWTCVVALVGDAYGTEYTADLTLQLRESDAVVSVDAALTGMAVALATVVLGGAAFLVYQRYYRRPRPASAESIPLDDAQSVSSSPGLARTSSRARATRTAATRTMTTRALGATMQTSHLPARTARTRTRSGRRGSQAETAAADFSDSSQDVEYEQSPRTARKSQ</sequence>
<dbReference type="Proteomes" id="UP000515158">
    <property type="component" value="Unplaced"/>
</dbReference>
<dbReference type="SMART" id="SM00409">
    <property type="entry name" value="IG"/>
    <property type="match status" value="4"/>
</dbReference>
<feature type="domain" description="Immunoglobulin" evidence="3">
    <location>
        <begin position="125"/>
        <end position="225"/>
    </location>
</feature>